<organism evidence="1 2">
    <name type="scientific">Persea americana</name>
    <name type="common">Avocado</name>
    <dbReference type="NCBI Taxonomy" id="3435"/>
    <lineage>
        <taxon>Eukaryota</taxon>
        <taxon>Viridiplantae</taxon>
        <taxon>Streptophyta</taxon>
        <taxon>Embryophyta</taxon>
        <taxon>Tracheophyta</taxon>
        <taxon>Spermatophyta</taxon>
        <taxon>Magnoliopsida</taxon>
        <taxon>Magnoliidae</taxon>
        <taxon>Laurales</taxon>
        <taxon>Lauraceae</taxon>
        <taxon>Persea</taxon>
    </lineage>
</organism>
<name>A0ACC2MID1_PERAE</name>
<evidence type="ECO:0000313" key="1">
    <source>
        <dbReference type="EMBL" id="KAJ8644897.1"/>
    </source>
</evidence>
<reference evidence="1 2" key="1">
    <citation type="journal article" date="2022" name="Hortic Res">
        <title>A haplotype resolved chromosomal level avocado genome allows analysis of novel avocado genes.</title>
        <authorList>
            <person name="Nath O."/>
            <person name="Fletcher S.J."/>
            <person name="Hayward A."/>
            <person name="Shaw L.M."/>
            <person name="Masouleh A.K."/>
            <person name="Furtado A."/>
            <person name="Henry R.J."/>
            <person name="Mitter N."/>
        </authorList>
    </citation>
    <scope>NUCLEOTIDE SEQUENCE [LARGE SCALE GENOMIC DNA]</scope>
    <source>
        <strain evidence="2">cv. Hass</strain>
    </source>
</reference>
<dbReference type="Proteomes" id="UP001234297">
    <property type="component" value="Chromosome 2"/>
</dbReference>
<keyword evidence="2" id="KW-1185">Reference proteome</keyword>
<comment type="caution">
    <text evidence="1">The sequence shown here is derived from an EMBL/GenBank/DDBJ whole genome shotgun (WGS) entry which is preliminary data.</text>
</comment>
<protein>
    <submittedName>
        <fullName evidence="1">Uncharacterized protein</fullName>
    </submittedName>
</protein>
<sequence>MVGNRAWLQSAERNRDFDSCCRPRSEFPDAMRCCGRGPDPQRCCCRRRTSMTAAACYYLSCCKNRKQSLQKPETERRSVLLGNVD</sequence>
<accession>A0ACC2MID1</accession>
<evidence type="ECO:0000313" key="2">
    <source>
        <dbReference type="Proteomes" id="UP001234297"/>
    </source>
</evidence>
<dbReference type="EMBL" id="CM056810">
    <property type="protein sequence ID" value="KAJ8644897.1"/>
    <property type="molecule type" value="Genomic_DNA"/>
</dbReference>
<gene>
    <name evidence="1" type="ORF">MRB53_006645</name>
</gene>
<proteinExistence type="predicted"/>